<dbReference type="Pfam" id="PF01894">
    <property type="entry name" value="YjbQ"/>
    <property type="match status" value="1"/>
</dbReference>
<evidence type="ECO:0000313" key="3">
    <source>
        <dbReference type="Proteomes" id="UP000749646"/>
    </source>
</evidence>
<dbReference type="PROSITE" id="PS01314">
    <property type="entry name" value="UPF0047"/>
    <property type="match status" value="1"/>
</dbReference>
<dbReference type="PANTHER" id="PTHR30615">
    <property type="entry name" value="UNCHARACTERIZED PROTEIN YJBQ-RELATED"/>
    <property type="match status" value="1"/>
</dbReference>
<accession>A0A9P6IME3</accession>
<sequence length="141" mass="15709">MSWEQIKIRLPAKPRGCHLVTTEIEKQVPQLKQFSVGMANVFLQHTSASLTLNENADPDVRYDMEMALNQIADSLPYTHTAEGPDDMPGHLKSSLLGVSLNVPITNGRFNLGTWQGIYLCEHRNHASGRSIVVTIQGEKKK</sequence>
<organism evidence="2 3">
    <name type="scientific">Modicella reniformis</name>
    <dbReference type="NCBI Taxonomy" id="1440133"/>
    <lineage>
        <taxon>Eukaryota</taxon>
        <taxon>Fungi</taxon>
        <taxon>Fungi incertae sedis</taxon>
        <taxon>Mucoromycota</taxon>
        <taxon>Mortierellomycotina</taxon>
        <taxon>Mortierellomycetes</taxon>
        <taxon>Mortierellales</taxon>
        <taxon>Mortierellaceae</taxon>
        <taxon>Modicella</taxon>
    </lineage>
</organism>
<dbReference type="InterPro" id="IPR001602">
    <property type="entry name" value="UPF0047_YjbQ-like"/>
</dbReference>
<dbReference type="OrthoDB" id="10255963at2759"/>
<evidence type="ECO:0000313" key="2">
    <source>
        <dbReference type="EMBL" id="KAF9938795.1"/>
    </source>
</evidence>
<dbReference type="EMBL" id="JAAAHW010009576">
    <property type="protein sequence ID" value="KAF9938795.1"/>
    <property type="molecule type" value="Genomic_DNA"/>
</dbReference>
<reference evidence="2" key="1">
    <citation type="journal article" date="2020" name="Fungal Divers.">
        <title>Resolving the Mortierellaceae phylogeny through synthesis of multi-gene phylogenetics and phylogenomics.</title>
        <authorList>
            <person name="Vandepol N."/>
            <person name="Liber J."/>
            <person name="Desiro A."/>
            <person name="Na H."/>
            <person name="Kennedy M."/>
            <person name="Barry K."/>
            <person name="Grigoriev I.V."/>
            <person name="Miller A.N."/>
            <person name="O'Donnell K."/>
            <person name="Stajich J.E."/>
            <person name="Bonito G."/>
        </authorList>
    </citation>
    <scope>NUCLEOTIDE SEQUENCE</scope>
    <source>
        <strain evidence="2">MES-2147</strain>
    </source>
</reference>
<dbReference type="PANTHER" id="PTHR30615:SF8">
    <property type="entry name" value="UPF0047 PROTEIN C4A8.02C"/>
    <property type="match status" value="1"/>
</dbReference>
<dbReference type="PIRSF" id="PIRSF004681">
    <property type="entry name" value="UCP004681"/>
    <property type="match status" value="1"/>
</dbReference>
<comment type="caution">
    <text evidence="2">The sequence shown here is derived from an EMBL/GenBank/DDBJ whole genome shotgun (WGS) entry which is preliminary data.</text>
</comment>
<comment type="similarity">
    <text evidence="1">Belongs to the UPF0047 family.</text>
</comment>
<keyword evidence="3" id="KW-1185">Reference proteome</keyword>
<dbReference type="Proteomes" id="UP000749646">
    <property type="component" value="Unassembled WGS sequence"/>
</dbReference>
<dbReference type="Gene3D" id="2.60.120.460">
    <property type="entry name" value="YjbQ-like"/>
    <property type="match status" value="1"/>
</dbReference>
<dbReference type="InterPro" id="IPR035917">
    <property type="entry name" value="YjbQ-like_sf"/>
</dbReference>
<gene>
    <name evidence="2" type="ORF">BGZ65_012156</name>
</gene>
<dbReference type="NCBIfam" id="TIGR00149">
    <property type="entry name" value="TIGR00149_YjbQ"/>
    <property type="match status" value="1"/>
</dbReference>
<dbReference type="AlphaFoldDB" id="A0A9P6IME3"/>
<evidence type="ECO:0000256" key="1">
    <source>
        <dbReference type="ARBA" id="ARBA00005534"/>
    </source>
</evidence>
<evidence type="ECO:0008006" key="4">
    <source>
        <dbReference type="Google" id="ProtNLM"/>
    </source>
</evidence>
<protein>
    <recommendedName>
        <fullName evidence="4">Secondary thiamine-phosphate synthase enzyme</fullName>
    </recommendedName>
</protein>
<dbReference type="SUPFAM" id="SSF111038">
    <property type="entry name" value="YjbQ-like"/>
    <property type="match status" value="1"/>
</dbReference>
<name>A0A9P6IME3_9FUNG</name>
<proteinExistence type="inferred from homology"/>